<evidence type="ECO:0000313" key="2">
    <source>
        <dbReference type="EMBL" id="CAB4168613.1"/>
    </source>
</evidence>
<gene>
    <name evidence="3" type="ORF">UFOVP1275_13</name>
    <name evidence="4" type="ORF">UFOVP1401_17</name>
    <name evidence="1" type="ORF">UFOVP293_11</name>
    <name evidence="2" type="ORF">UFOVP884_11</name>
</gene>
<dbReference type="EMBL" id="LR796306">
    <property type="protein sequence ID" value="CAB4135853.1"/>
    <property type="molecule type" value="Genomic_DNA"/>
</dbReference>
<evidence type="ECO:0000313" key="1">
    <source>
        <dbReference type="EMBL" id="CAB4135853.1"/>
    </source>
</evidence>
<organism evidence="2">
    <name type="scientific">uncultured Caudovirales phage</name>
    <dbReference type="NCBI Taxonomy" id="2100421"/>
    <lineage>
        <taxon>Viruses</taxon>
        <taxon>Duplodnaviria</taxon>
        <taxon>Heunggongvirae</taxon>
        <taxon>Uroviricota</taxon>
        <taxon>Caudoviricetes</taxon>
        <taxon>Peduoviridae</taxon>
        <taxon>Maltschvirus</taxon>
        <taxon>Maltschvirus maltsch</taxon>
    </lineage>
</organism>
<evidence type="ECO:0000313" key="4">
    <source>
        <dbReference type="EMBL" id="CAB4204696.1"/>
    </source>
</evidence>
<name>A0A6J5PAS5_9CAUD</name>
<dbReference type="EMBL" id="LR797351">
    <property type="protein sequence ID" value="CAB4204696.1"/>
    <property type="molecule type" value="Genomic_DNA"/>
</dbReference>
<evidence type="ECO:0000313" key="3">
    <source>
        <dbReference type="EMBL" id="CAB4194971.1"/>
    </source>
</evidence>
<dbReference type="EMBL" id="LR796828">
    <property type="protein sequence ID" value="CAB4168613.1"/>
    <property type="molecule type" value="Genomic_DNA"/>
</dbReference>
<sequence>MKVKLKVDTGEGPYEVTTNLWVITLWERKYKRHASEMTAGIGIEDMAFWAYEASKLAGVVVPVVFDDFIKKLESVEVVSEEPENPIQPLLTDTP</sequence>
<accession>A0A6J5PAS5</accession>
<protein>
    <submittedName>
        <fullName evidence="2">Uncharacterized protein</fullName>
    </submittedName>
</protein>
<proteinExistence type="predicted"/>
<dbReference type="EMBL" id="LR797219">
    <property type="protein sequence ID" value="CAB4194971.1"/>
    <property type="molecule type" value="Genomic_DNA"/>
</dbReference>
<reference evidence="2" key="1">
    <citation type="submission" date="2020-05" db="EMBL/GenBank/DDBJ databases">
        <authorList>
            <person name="Chiriac C."/>
            <person name="Salcher M."/>
            <person name="Ghai R."/>
            <person name="Kavagutti S V."/>
        </authorList>
    </citation>
    <scope>NUCLEOTIDE SEQUENCE</scope>
</reference>